<dbReference type="RefSeq" id="WP_135197134.1">
    <property type="nucleotide sequence ID" value="NZ_SPVI01000264.1"/>
</dbReference>
<dbReference type="InterPro" id="IPR027417">
    <property type="entry name" value="P-loop_NTPase"/>
</dbReference>
<dbReference type="Gene3D" id="3.40.50.300">
    <property type="entry name" value="P-loop containing nucleotide triphosphate hydrolases"/>
    <property type="match status" value="1"/>
</dbReference>
<dbReference type="SUPFAM" id="SSF52540">
    <property type="entry name" value="P-loop containing nucleoside triphosphate hydrolases"/>
    <property type="match status" value="1"/>
</dbReference>
<dbReference type="PANTHER" id="PTHR43166">
    <property type="entry name" value="AMINO ACID IMPORT ATP-BINDING PROTEIN"/>
    <property type="match status" value="1"/>
</dbReference>
<sequence length="135" mass="14777">SGGKTLIAPSRKHLRHMRTLVGMVFQNFNLFPNLTALANVATAPYLVLGLSRQEAEARARKLLEQVGLGDKLANYPSTLSGGQQQRVAIARAMALEPKIMLFDEATSALDPERVGEVLEVMRSLAHERDLTIVVV</sequence>
<evidence type="ECO:0000313" key="8">
    <source>
        <dbReference type="EMBL" id="TFW33859.1"/>
    </source>
</evidence>
<comment type="similarity">
    <text evidence="2">Belongs to the ABC transporter superfamily.</text>
</comment>
<feature type="domain" description="ABC transporter" evidence="7">
    <location>
        <begin position="12"/>
        <end position="107"/>
    </location>
</feature>
<evidence type="ECO:0000313" key="9">
    <source>
        <dbReference type="Proteomes" id="UP000297322"/>
    </source>
</evidence>
<dbReference type="AlphaFoldDB" id="A0A4Y9T2N4"/>
<keyword evidence="6" id="KW-0472">Membrane</keyword>
<dbReference type="Proteomes" id="UP000297322">
    <property type="component" value="Unassembled WGS sequence"/>
</dbReference>
<feature type="non-terminal residue" evidence="8">
    <location>
        <position position="135"/>
    </location>
</feature>
<evidence type="ECO:0000256" key="3">
    <source>
        <dbReference type="ARBA" id="ARBA00022448"/>
    </source>
</evidence>
<organism evidence="8 9">
    <name type="scientific">Pseudomonas fluorescens</name>
    <dbReference type="NCBI Taxonomy" id="294"/>
    <lineage>
        <taxon>Bacteria</taxon>
        <taxon>Pseudomonadati</taxon>
        <taxon>Pseudomonadota</taxon>
        <taxon>Gammaproteobacteria</taxon>
        <taxon>Pseudomonadales</taxon>
        <taxon>Pseudomonadaceae</taxon>
        <taxon>Pseudomonas</taxon>
    </lineage>
</organism>
<dbReference type="PANTHER" id="PTHR43166:SF9">
    <property type="entry name" value="GLUTAMATE_ASPARTATE IMPORT ATP-BINDING PROTEIN GLTL"/>
    <property type="match status" value="1"/>
</dbReference>
<dbReference type="Pfam" id="PF00005">
    <property type="entry name" value="ABC_tran"/>
    <property type="match status" value="1"/>
</dbReference>
<keyword evidence="8" id="KW-0547">Nucleotide-binding</keyword>
<evidence type="ECO:0000256" key="4">
    <source>
        <dbReference type="ARBA" id="ARBA00022475"/>
    </source>
</evidence>
<reference evidence="8 9" key="1">
    <citation type="submission" date="2019-03" db="EMBL/GenBank/DDBJ databases">
        <title>Biocontrol and xenobiotic degradation properties of endophytic Pseudomonas fluorescens strain BRZ63.</title>
        <authorList>
            <person name="Chlebek D.A."/>
            <person name="Pinski A."/>
            <person name="Zur J.P."/>
            <person name="Michalska J."/>
            <person name="Hupert-Kocurek K.T."/>
        </authorList>
    </citation>
    <scope>NUCLEOTIDE SEQUENCE [LARGE SCALE GENOMIC DNA]</scope>
    <source>
        <strain evidence="8 9">BRZ63</strain>
    </source>
</reference>
<dbReference type="GO" id="GO:0005886">
    <property type="term" value="C:plasma membrane"/>
    <property type="evidence" value="ECO:0007669"/>
    <property type="project" value="UniProtKB-SubCell"/>
</dbReference>
<dbReference type="GO" id="GO:0005524">
    <property type="term" value="F:ATP binding"/>
    <property type="evidence" value="ECO:0007669"/>
    <property type="project" value="UniProtKB-KW"/>
</dbReference>
<evidence type="ECO:0000256" key="6">
    <source>
        <dbReference type="ARBA" id="ARBA00023136"/>
    </source>
</evidence>
<accession>A0A4Y9T2N4</accession>
<protein>
    <submittedName>
        <fullName evidence="8">Amino acid ABC transporter ATP-binding protein</fullName>
    </submittedName>
</protein>
<name>A0A4Y9T2N4_PSEFL</name>
<keyword evidence="3" id="KW-0813">Transport</keyword>
<dbReference type="InterPro" id="IPR003439">
    <property type="entry name" value="ABC_transporter-like_ATP-bd"/>
</dbReference>
<dbReference type="GO" id="GO:0016887">
    <property type="term" value="F:ATP hydrolysis activity"/>
    <property type="evidence" value="ECO:0007669"/>
    <property type="project" value="InterPro"/>
</dbReference>
<keyword evidence="8" id="KW-0067">ATP-binding</keyword>
<dbReference type="InterPro" id="IPR050086">
    <property type="entry name" value="MetN_ABC_transporter-like"/>
</dbReference>
<comment type="caution">
    <text evidence="8">The sequence shown here is derived from an EMBL/GenBank/DDBJ whole genome shotgun (WGS) entry which is preliminary data.</text>
</comment>
<comment type="subcellular location">
    <subcellularLocation>
        <location evidence="1">Cell inner membrane</location>
        <topology evidence="1">Peripheral membrane protein</topology>
    </subcellularLocation>
</comment>
<dbReference type="EMBL" id="SPVI01000264">
    <property type="protein sequence ID" value="TFW33859.1"/>
    <property type="molecule type" value="Genomic_DNA"/>
</dbReference>
<keyword evidence="5" id="KW-0997">Cell inner membrane</keyword>
<evidence type="ECO:0000259" key="7">
    <source>
        <dbReference type="Pfam" id="PF00005"/>
    </source>
</evidence>
<evidence type="ECO:0000256" key="1">
    <source>
        <dbReference type="ARBA" id="ARBA00004417"/>
    </source>
</evidence>
<proteinExistence type="inferred from homology"/>
<evidence type="ECO:0000256" key="5">
    <source>
        <dbReference type="ARBA" id="ARBA00022519"/>
    </source>
</evidence>
<keyword evidence="4" id="KW-1003">Cell membrane</keyword>
<gene>
    <name evidence="8" type="ORF">E4T65_30110</name>
</gene>
<evidence type="ECO:0000256" key="2">
    <source>
        <dbReference type="ARBA" id="ARBA00005417"/>
    </source>
</evidence>
<feature type="non-terminal residue" evidence="8">
    <location>
        <position position="1"/>
    </location>
</feature>